<dbReference type="SUPFAM" id="SSF49998">
    <property type="entry name" value="Amine oxidase catalytic domain"/>
    <property type="match status" value="1"/>
</dbReference>
<evidence type="ECO:0000256" key="7">
    <source>
        <dbReference type="PIRSR" id="PIRSR600269-51"/>
    </source>
</evidence>
<evidence type="ECO:0000256" key="1">
    <source>
        <dbReference type="ARBA" id="ARBA00007983"/>
    </source>
</evidence>
<dbReference type="EMBL" id="JBAMIC010000001">
    <property type="protein sequence ID" value="KAK7116041.1"/>
    <property type="molecule type" value="Genomic_DNA"/>
</dbReference>
<dbReference type="PRINTS" id="PR00766">
    <property type="entry name" value="CUDAOXIDASE"/>
</dbReference>
<feature type="region of interest" description="Disordered" evidence="9">
    <location>
        <begin position="1"/>
        <end position="39"/>
    </location>
</feature>
<comment type="caution">
    <text evidence="13">The sequence shown here is derived from an EMBL/GenBank/DDBJ whole genome shotgun (WGS) entry which is preliminary data.</text>
</comment>
<comment type="similarity">
    <text evidence="1 8">Belongs to the copper/topaquinone oxidase family.</text>
</comment>
<protein>
    <recommendedName>
        <fullName evidence="8">Amine oxidase</fullName>
        <ecNumber evidence="8">1.4.3.-</ecNumber>
    </recommendedName>
</protein>
<dbReference type="Pfam" id="PF01179">
    <property type="entry name" value="Cu_amine_oxid"/>
    <property type="match status" value="1"/>
</dbReference>
<feature type="active site" description="Proton acceptor" evidence="6">
    <location>
        <position position="520"/>
    </location>
</feature>
<dbReference type="SUPFAM" id="SSF54416">
    <property type="entry name" value="Amine oxidase N-terminal region"/>
    <property type="match status" value="1"/>
</dbReference>
<dbReference type="Gene3D" id="3.10.450.40">
    <property type="match status" value="2"/>
</dbReference>
<keyword evidence="3 6" id="KW-0801">TPQ</keyword>
<feature type="modified residue" description="2',4',5'-topaquinone" evidence="7">
    <location>
        <position position="608"/>
    </location>
</feature>
<dbReference type="GO" id="GO:0008131">
    <property type="term" value="F:primary methylamine oxidase activity"/>
    <property type="evidence" value="ECO:0007669"/>
    <property type="project" value="InterPro"/>
</dbReference>
<evidence type="ECO:0000313" key="13">
    <source>
        <dbReference type="EMBL" id="KAK7116041.1"/>
    </source>
</evidence>
<comment type="cofactor">
    <cofactor evidence="8">
        <name>Cu cation</name>
        <dbReference type="ChEBI" id="CHEBI:23378"/>
    </cofactor>
    <text evidence="8">Contains 1 topaquinone per subunit.</text>
</comment>
<dbReference type="InterPro" id="IPR016182">
    <property type="entry name" value="Cu_amine_oxidase_N-reg"/>
</dbReference>
<keyword evidence="10" id="KW-0812">Transmembrane</keyword>
<sequence>MAARRPEKQALMVGSESGSDSDVTEFGPPSRKGQSRSARNGIASNLRGLHKSDGSKINGQNTKTFALAVSVIMNIVFVILLIVARAQRPPSINHTIPPNNENQQGSPGHHQNTSNSTMSKPSSPLHHTPSPPTSVGTPKPDPEPSTDPGLPNPPPPNPAKMDCVTSSVTCGKASEHVPPPVDDGYVNVFKDLTSEEIQATQQYFLRQRSLSIQMSNNQGNYIASVELYVPTKTSTLDFLDNSRRQPPREALATVFFAKNTPPVVRQYVVGPLPRPTYHKINPRMTKDVPAAKFTVYRFGEAKQFIAQQTGHPEVQRLLWESFGAMSNCTGSWKDPCIMFLGQKISFGLMNRTSFCFPAYYNAEFPTIHPVPLQIVIGETQPGHFAVQFVYYAGSTFSSFAELIARYQEGSIHKVSRRYPVNVPGESSVAGSLNLRGDPFPKTPHPPPRQYEPKGSRYSIVDQHVKYLEWSFNVRNSVESGLQVWDVTWSGERIVYELSLQEIAVLYAGANPSSMFAHLSDSAFGLGDNARSLVPGVDCPEHASFMSTWILNSKSRVPKVERAPNTVCVFEHNSGIPLRRHRFENDWKTYGGLVDHYLTVRTIIVEYNYDYIVDVVFHANGAMETRVYATGYIMSQWFRYAEDPFGFNVHDDVVGSVHHHLFHFKLDMDVGGVSNRYETLDFEADERNWSWLSSFKPSALSSSGKFQQISYKHHVRKTEKDALYHYNFDTPKYHVFYTDKVKNTFGNPRAYRVEVRGFSKQFLPDAHPAVRSRKWMQQCMAVTNRKEEESKSSSVFSMYDADDPVVDFEDFYKDDESIVDKDLVTWVTVGMHHIPHTEDIPNTPTVGTEASILLLPFNYFPESPSMRSRDAVRGKHDSLDGVTRFETYGTETDFTCLPPVYSWLKQSQSTDYP</sequence>
<keyword evidence="10" id="KW-0472">Membrane</keyword>
<name>A0AAN9GQ58_9CAEN</name>
<dbReference type="PROSITE" id="PS01165">
    <property type="entry name" value="COPPER_AMINE_OXID_2"/>
    <property type="match status" value="1"/>
</dbReference>
<dbReference type="GO" id="GO:0009308">
    <property type="term" value="P:amine metabolic process"/>
    <property type="evidence" value="ECO:0007669"/>
    <property type="project" value="UniProtKB-UniRule"/>
</dbReference>
<evidence type="ECO:0000256" key="9">
    <source>
        <dbReference type="SAM" id="MobiDB-lite"/>
    </source>
</evidence>
<evidence type="ECO:0000256" key="4">
    <source>
        <dbReference type="ARBA" id="ARBA00023002"/>
    </source>
</evidence>
<feature type="compositionally biased region" description="Pro residues" evidence="9">
    <location>
        <begin position="440"/>
        <end position="449"/>
    </location>
</feature>
<dbReference type="InterPro" id="IPR015798">
    <property type="entry name" value="Cu_amine_oxidase_C"/>
</dbReference>
<evidence type="ECO:0000256" key="5">
    <source>
        <dbReference type="ARBA" id="ARBA00023008"/>
    </source>
</evidence>
<gene>
    <name evidence="13" type="ORF">V1264_001796</name>
</gene>
<dbReference type="Gene3D" id="2.70.98.20">
    <property type="entry name" value="Copper amine oxidase, catalytic domain"/>
    <property type="match status" value="1"/>
</dbReference>
<dbReference type="InterPro" id="IPR049947">
    <property type="entry name" value="Cu_Am_Ox_Cu-bd"/>
</dbReference>
<feature type="compositionally biased region" description="Polar residues" evidence="9">
    <location>
        <begin position="92"/>
        <end position="118"/>
    </location>
</feature>
<evidence type="ECO:0000256" key="8">
    <source>
        <dbReference type="RuleBase" id="RU000672"/>
    </source>
</evidence>
<dbReference type="GO" id="GO:0048038">
    <property type="term" value="F:quinone binding"/>
    <property type="evidence" value="ECO:0007669"/>
    <property type="project" value="InterPro"/>
</dbReference>
<feature type="region of interest" description="Disordered" evidence="9">
    <location>
        <begin position="92"/>
        <end position="164"/>
    </location>
</feature>
<keyword evidence="14" id="KW-1185">Reference proteome</keyword>
<comment type="PTM">
    <text evidence="7 8">Topaquinone (TPQ) is generated by copper-dependent autoxidation of a specific tyrosyl residue.</text>
</comment>
<evidence type="ECO:0000256" key="3">
    <source>
        <dbReference type="ARBA" id="ARBA00022772"/>
    </source>
</evidence>
<dbReference type="PANTHER" id="PTHR10638:SF20">
    <property type="entry name" value="AMINE OXIDASE"/>
    <property type="match status" value="1"/>
</dbReference>
<dbReference type="InterPro" id="IPR000269">
    <property type="entry name" value="Cu_amine_oxidase"/>
</dbReference>
<evidence type="ECO:0000259" key="11">
    <source>
        <dbReference type="Pfam" id="PF01179"/>
    </source>
</evidence>
<dbReference type="Pfam" id="PF02727">
    <property type="entry name" value="Cu_amine_oxidN2"/>
    <property type="match status" value="1"/>
</dbReference>
<keyword evidence="2 8" id="KW-0479">Metal-binding</keyword>
<evidence type="ECO:0000256" key="6">
    <source>
        <dbReference type="PIRSR" id="PIRSR600269-50"/>
    </source>
</evidence>
<accession>A0AAN9GQ58</accession>
<reference evidence="13 14" key="1">
    <citation type="submission" date="2024-02" db="EMBL/GenBank/DDBJ databases">
        <title>Chromosome-scale genome assembly of the rough periwinkle Littorina saxatilis.</title>
        <authorList>
            <person name="De Jode A."/>
            <person name="Faria R."/>
            <person name="Formenti G."/>
            <person name="Sims Y."/>
            <person name="Smith T.P."/>
            <person name="Tracey A."/>
            <person name="Wood J.M.D."/>
            <person name="Zagrodzka Z.B."/>
            <person name="Johannesson K."/>
            <person name="Butlin R.K."/>
            <person name="Leder E.H."/>
        </authorList>
    </citation>
    <scope>NUCLEOTIDE SEQUENCE [LARGE SCALE GENOMIC DNA]</scope>
    <source>
        <strain evidence="13">Snail1</strain>
        <tissue evidence="13">Muscle</tissue>
    </source>
</reference>
<dbReference type="GO" id="GO:0005886">
    <property type="term" value="C:plasma membrane"/>
    <property type="evidence" value="ECO:0007669"/>
    <property type="project" value="TreeGrafter"/>
</dbReference>
<dbReference type="GO" id="GO:0005507">
    <property type="term" value="F:copper ion binding"/>
    <property type="evidence" value="ECO:0007669"/>
    <property type="project" value="InterPro"/>
</dbReference>
<feature type="transmembrane region" description="Helical" evidence="10">
    <location>
        <begin position="65"/>
        <end position="84"/>
    </location>
</feature>
<feature type="active site" description="Schiff-base intermediate with substrate; via topaquinone" evidence="6">
    <location>
        <position position="608"/>
    </location>
</feature>
<dbReference type="InterPro" id="IPR036460">
    <property type="entry name" value="Cu_amine_oxidase_C_sf"/>
</dbReference>
<dbReference type="EC" id="1.4.3.-" evidence="8"/>
<keyword evidence="10" id="KW-1133">Transmembrane helix</keyword>
<proteinExistence type="inferred from homology"/>
<feature type="domain" description="Copper amine oxidase N2-terminal" evidence="12">
    <location>
        <begin position="215"/>
        <end position="277"/>
    </location>
</feature>
<dbReference type="AlphaFoldDB" id="A0AAN9GQ58"/>
<dbReference type="Proteomes" id="UP001374579">
    <property type="component" value="Unassembled WGS sequence"/>
</dbReference>
<evidence type="ECO:0000259" key="12">
    <source>
        <dbReference type="Pfam" id="PF02727"/>
    </source>
</evidence>
<organism evidence="13 14">
    <name type="scientific">Littorina saxatilis</name>
    <dbReference type="NCBI Taxonomy" id="31220"/>
    <lineage>
        <taxon>Eukaryota</taxon>
        <taxon>Metazoa</taxon>
        <taxon>Spiralia</taxon>
        <taxon>Lophotrochozoa</taxon>
        <taxon>Mollusca</taxon>
        <taxon>Gastropoda</taxon>
        <taxon>Caenogastropoda</taxon>
        <taxon>Littorinimorpha</taxon>
        <taxon>Littorinoidea</taxon>
        <taxon>Littorinidae</taxon>
        <taxon>Littorina</taxon>
    </lineage>
</organism>
<keyword evidence="5 8" id="KW-0186">Copper</keyword>
<evidence type="ECO:0000313" key="14">
    <source>
        <dbReference type="Proteomes" id="UP001374579"/>
    </source>
</evidence>
<dbReference type="PANTHER" id="PTHR10638">
    <property type="entry name" value="COPPER AMINE OXIDASE"/>
    <property type="match status" value="1"/>
</dbReference>
<evidence type="ECO:0000256" key="10">
    <source>
        <dbReference type="SAM" id="Phobius"/>
    </source>
</evidence>
<feature type="region of interest" description="Disordered" evidence="9">
    <location>
        <begin position="433"/>
        <end position="454"/>
    </location>
</feature>
<evidence type="ECO:0000256" key="2">
    <source>
        <dbReference type="ARBA" id="ARBA00022723"/>
    </source>
</evidence>
<keyword evidence="4 8" id="KW-0560">Oxidoreductase</keyword>
<feature type="compositionally biased region" description="Low complexity" evidence="9">
    <location>
        <begin position="119"/>
        <end position="128"/>
    </location>
</feature>
<dbReference type="InterPro" id="IPR015800">
    <property type="entry name" value="Cu_amine_oxidase_N2"/>
</dbReference>
<feature type="domain" description="Copper amine oxidase catalytic" evidence="11">
    <location>
        <begin position="448"/>
        <end position="865"/>
    </location>
</feature>